<dbReference type="InterPro" id="IPR016186">
    <property type="entry name" value="C-type_lectin-like/link_sf"/>
</dbReference>
<dbReference type="CDD" id="cd00037">
    <property type="entry name" value="CLECT"/>
    <property type="match status" value="1"/>
</dbReference>
<name>A0A7R8WUE9_9CRUS</name>
<reference evidence="1" key="1">
    <citation type="submission" date="2020-11" db="EMBL/GenBank/DDBJ databases">
        <authorList>
            <person name="Tran Van P."/>
        </authorList>
    </citation>
    <scope>NUCLEOTIDE SEQUENCE</scope>
</reference>
<dbReference type="Gene3D" id="3.10.100.10">
    <property type="entry name" value="Mannose-Binding Protein A, subunit A"/>
    <property type="match status" value="1"/>
</dbReference>
<dbReference type="PROSITE" id="PS50041">
    <property type="entry name" value="C_TYPE_LECTIN_2"/>
    <property type="match status" value="1"/>
</dbReference>
<protein>
    <submittedName>
        <fullName evidence="1">Uncharacterized protein</fullName>
    </submittedName>
</protein>
<gene>
    <name evidence="1" type="ORF">CTOB1V02_LOCUS16185</name>
</gene>
<dbReference type="AlphaFoldDB" id="A0A7R8WUE9"/>
<proteinExistence type="predicted"/>
<dbReference type="EMBL" id="OB700347">
    <property type="protein sequence ID" value="CAD7238370.1"/>
    <property type="molecule type" value="Genomic_DNA"/>
</dbReference>
<dbReference type="SUPFAM" id="SSF56436">
    <property type="entry name" value="C-type lectin-like"/>
    <property type="match status" value="1"/>
</dbReference>
<evidence type="ECO:0000313" key="1">
    <source>
        <dbReference type="EMBL" id="CAD7238370.1"/>
    </source>
</evidence>
<sequence>MLSIEHWIGAEDRRGGNQFQWVSSLRPVPVYNWYQSTPPASSDSGIYVYCGGSPRWYWYAEPKTNTCYPICETDRIET</sequence>
<accession>A0A7R8WUE9</accession>
<dbReference type="InterPro" id="IPR001304">
    <property type="entry name" value="C-type_lectin-like"/>
</dbReference>
<dbReference type="OrthoDB" id="6133475at2759"/>
<dbReference type="InterPro" id="IPR016187">
    <property type="entry name" value="CTDL_fold"/>
</dbReference>
<organism evidence="1">
    <name type="scientific">Cyprideis torosa</name>
    <dbReference type="NCBI Taxonomy" id="163714"/>
    <lineage>
        <taxon>Eukaryota</taxon>
        <taxon>Metazoa</taxon>
        <taxon>Ecdysozoa</taxon>
        <taxon>Arthropoda</taxon>
        <taxon>Crustacea</taxon>
        <taxon>Oligostraca</taxon>
        <taxon>Ostracoda</taxon>
        <taxon>Podocopa</taxon>
        <taxon>Podocopida</taxon>
        <taxon>Cytherocopina</taxon>
        <taxon>Cytheroidea</taxon>
        <taxon>Cytherideidae</taxon>
        <taxon>Cyprideis</taxon>
    </lineage>
</organism>